<sequence length="458" mass="49520">MLLSLGRRAAWPFHHVHLRASVRNFSASQCVFRQADAPFRLAVVGSGPAGFYTAYRVMSKLPQARVDMYEALPVPFGLVRHGVAPDHPEVKNCQEKFDEVATSPNFTFIGNVSIGLPGHQSEHCTIPLKVLTSQYDSILFSYGASEDKKLHIPGESSLGESALAQLAQSRVKRVHVVGRRGPMQAAFTIKEVRELMKLSGVAFHGVDNSLIPDALDTLPRAAKRLMEVLRKGTPTSPSNTPRSWSLDSCLSPKAFVGSKLNPSHVGGTEFYITQLEDAFNPRSSVALTEETITLPSDIAFRSVGYKSVALPGFAEAGIHFDEKRGVIKNDGLGRAIQLPADTSNSVEVQPSPLPGVYCAGWVKNGPTGVIASTMRDAFITGDAVVQDWLSGAPLLGSSANGTAGGWAAVSADIGALSNQVVTWDQWRQIDRVERERGLEKGKERDKFTNVGDMLNSIT</sequence>
<comment type="subcellular location">
    <subcellularLocation>
        <location evidence="6">Mitochondrion</location>
    </subcellularLocation>
</comment>
<keyword evidence="3 6" id="KW-0274">FAD</keyword>
<dbReference type="RefSeq" id="XP_024404597.1">
    <property type="nucleotide sequence ID" value="XM_024550648.1"/>
</dbReference>
<evidence type="ECO:0000256" key="8">
    <source>
        <dbReference type="PIRSR" id="PIRSR000362-2"/>
    </source>
</evidence>
<feature type="binding site" evidence="7">
    <location>
        <position position="361"/>
    </location>
    <ligand>
        <name>FAD</name>
        <dbReference type="ChEBI" id="CHEBI:57692"/>
    </ligand>
</feature>
<feature type="binding site" evidence="7">
    <location>
        <position position="114"/>
    </location>
    <ligand>
        <name>FAD</name>
        <dbReference type="ChEBI" id="CHEBI:57692"/>
    </ligand>
</feature>
<dbReference type="STRING" id="398673.A0A2P4ZAC5"/>
<dbReference type="PANTHER" id="PTHR48467:SF1">
    <property type="entry name" value="GLUTAMATE SYNTHASE 1 [NADH], CHLOROPLASTIC-LIKE"/>
    <property type="match status" value="1"/>
</dbReference>
<dbReference type="InterPro" id="IPR021163">
    <property type="entry name" value="Ferredox_Rdtase_adrenod"/>
</dbReference>
<dbReference type="PANTHER" id="PTHR48467">
    <property type="entry name" value="GLUTAMATE SYNTHASE 1 [NADH], CHLOROPLASTIC-LIKE"/>
    <property type="match status" value="1"/>
</dbReference>
<keyword evidence="2 6" id="KW-0285">Flavoprotein</keyword>
<comment type="catalytic activity">
    <reaction evidence="6">
        <text>2 reduced [adrenodoxin] + NADP(+) + H(+) = 2 oxidized [adrenodoxin] + NADPH</text>
        <dbReference type="Rhea" id="RHEA:42312"/>
        <dbReference type="Rhea" id="RHEA-COMP:9998"/>
        <dbReference type="Rhea" id="RHEA-COMP:9999"/>
        <dbReference type="ChEBI" id="CHEBI:15378"/>
        <dbReference type="ChEBI" id="CHEBI:33737"/>
        <dbReference type="ChEBI" id="CHEBI:33738"/>
        <dbReference type="ChEBI" id="CHEBI:57783"/>
        <dbReference type="ChEBI" id="CHEBI:58349"/>
        <dbReference type="EC" id="1.18.1.6"/>
    </reaction>
</comment>
<evidence type="ECO:0000256" key="4">
    <source>
        <dbReference type="ARBA" id="ARBA00022857"/>
    </source>
</evidence>
<feature type="binding site" evidence="7">
    <location>
        <position position="70"/>
    </location>
    <ligand>
        <name>FAD</name>
        <dbReference type="ChEBI" id="CHEBI:57692"/>
    </ligand>
</feature>
<evidence type="ECO:0000256" key="3">
    <source>
        <dbReference type="ARBA" id="ARBA00022827"/>
    </source>
</evidence>
<dbReference type="Proteomes" id="UP000054821">
    <property type="component" value="Unassembled WGS sequence"/>
</dbReference>
<dbReference type="AlphaFoldDB" id="A0A2P4ZAC5"/>
<evidence type="ECO:0000313" key="10">
    <source>
        <dbReference type="Proteomes" id="UP000054821"/>
    </source>
</evidence>
<comment type="caution">
    <text evidence="9">The sequence shown here is derived from an EMBL/GenBank/DDBJ whole genome shotgun (WGS) entry which is preliminary data.</text>
</comment>
<evidence type="ECO:0000256" key="6">
    <source>
        <dbReference type="PIRNR" id="PIRNR000362"/>
    </source>
</evidence>
<evidence type="ECO:0000256" key="1">
    <source>
        <dbReference type="ARBA" id="ARBA00001974"/>
    </source>
</evidence>
<comment type="similarity">
    <text evidence="6">Belongs to the ferredoxin--NADP reductase type 1 family.</text>
</comment>
<evidence type="ECO:0000256" key="5">
    <source>
        <dbReference type="ARBA" id="ARBA00023002"/>
    </source>
</evidence>
<comment type="cofactor">
    <cofactor evidence="1 6 7">
        <name>FAD</name>
        <dbReference type="ChEBI" id="CHEBI:57692"/>
    </cofactor>
</comment>
<keyword evidence="5 6" id="KW-0560">Oxidoreductase</keyword>
<proteinExistence type="inferred from homology"/>
<evidence type="ECO:0000256" key="2">
    <source>
        <dbReference type="ARBA" id="ARBA00022630"/>
    </source>
</evidence>
<evidence type="ECO:0000256" key="7">
    <source>
        <dbReference type="PIRSR" id="PIRSR000362-1"/>
    </source>
</evidence>
<dbReference type="InterPro" id="IPR055275">
    <property type="entry name" value="Ferredox_Rdtase"/>
</dbReference>
<reference evidence="9 10" key="1">
    <citation type="journal article" date="2016" name="Genome Announc.">
        <title>Draft Whole-Genome Sequence of Trichoderma gamsii T6085, a Promising Biocontrol Agent of Fusarium Head Blight on Wheat.</title>
        <authorList>
            <person name="Baroncelli R."/>
            <person name="Zapparata A."/>
            <person name="Piaggeschi G."/>
            <person name="Sarrocco S."/>
            <person name="Vannacci G."/>
        </authorList>
    </citation>
    <scope>NUCLEOTIDE SEQUENCE [LARGE SCALE GENOMIC DNA]</scope>
    <source>
        <strain evidence="9 10">T6085</strain>
    </source>
</reference>
<dbReference type="Gene3D" id="3.40.50.720">
    <property type="entry name" value="NAD(P)-binding Rossmann-like Domain"/>
    <property type="match status" value="2"/>
</dbReference>
<dbReference type="GeneID" id="29990179"/>
<dbReference type="EC" id="1.18.1.6" evidence="6"/>
<feature type="binding site" evidence="7">
    <location>
        <begin position="368"/>
        <end position="370"/>
    </location>
    <ligand>
        <name>FAD</name>
        <dbReference type="ChEBI" id="CHEBI:57692"/>
    </ligand>
</feature>
<name>A0A2P4ZAC5_9HYPO</name>
<keyword evidence="4 6" id="KW-0521">NADP</keyword>
<feature type="binding site" evidence="8">
    <location>
        <position position="368"/>
    </location>
    <ligand>
        <name>NADP(+)</name>
        <dbReference type="ChEBI" id="CHEBI:58349"/>
    </ligand>
</feature>
<keyword evidence="10" id="KW-1185">Reference proteome</keyword>
<dbReference type="SUPFAM" id="SSF51971">
    <property type="entry name" value="Nucleotide-binding domain"/>
    <property type="match status" value="1"/>
</dbReference>
<protein>
    <recommendedName>
        <fullName evidence="6">NADPH:adrenodoxin oxidoreductase, mitochondrial</fullName>
        <ecNumber evidence="6">1.18.1.6</ecNumber>
    </recommendedName>
</protein>
<dbReference type="GO" id="GO:0016491">
    <property type="term" value="F:oxidoreductase activity"/>
    <property type="evidence" value="ECO:0007669"/>
    <property type="project" value="UniProtKB-KW"/>
</dbReference>
<dbReference type="GO" id="GO:0005739">
    <property type="term" value="C:mitochondrion"/>
    <property type="evidence" value="ECO:0007669"/>
    <property type="project" value="UniProtKB-SubCell"/>
</dbReference>
<gene>
    <name evidence="9" type="ORF">TGAM01_v209835</name>
</gene>
<organism evidence="9 10">
    <name type="scientific">Trichoderma gamsii</name>
    <dbReference type="NCBI Taxonomy" id="398673"/>
    <lineage>
        <taxon>Eukaryota</taxon>
        <taxon>Fungi</taxon>
        <taxon>Dikarya</taxon>
        <taxon>Ascomycota</taxon>
        <taxon>Pezizomycotina</taxon>
        <taxon>Sordariomycetes</taxon>
        <taxon>Hypocreomycetidae</taxon>
        <taxon>Hypocreales</taxon>
        <taxon>Hypocreaceae</taxon>
        <taxon>Trichoderma</taxon>
    </lineage>
</organism>
<dbReference type="PIRSF" id="PIRSF000362">
    <property type="entry name" value="FNR"/>
    <property type="match status" value="1"/>
</dbReference>
<feature type="binding site" evidence="7">
    <location>
        <position position="49"/>
    </location>
    <ligand>
        <name>FAD</name>
        <dbReference type="ChEBI" id="CHEBI:57692"/>
    </ligand>
</feature>
<dbReference type="PRINTS" id="PR00419">
    <property type="entry name" value="ADXRDTASE"/>
</dbReference>
<dbReference type="EMBL" id="JPDN02000052">
    <property type="protein sequence ID" value="PON21244.1"/>
    <property type="molecule type" value="Genomic_DNA"/>
</dbReference>
<accession>A0A2P4ZAC5</accession>
<keyword evidence="6" id="KW-0496">Mitochondrion</keyword>
<evidence type="ECO:0000313" key="9">
    <source>
        <dbReference type="EMBL" id="PON21244.1"/>
    </source>
</evidence>
<feature type="binding site" evidence="7">
    <location>
        <position position="78"/>
    </location>
    <ligand>
        <name>FAD</name>
        <dbReference type="ChEBI" id="CHEBI:57692"/>
    </ligand>
</feature>